<accession>A0A975GI62</accession>
<protein>
    <submittedName>
        <fullName evidence="1">Uncharacterized protein</fullName>
    </submittedName>
</protein>
<keyword evidence="2" id="KW-1185">Reference proteome</keyword>
<proteinExistence type="predicted"/>
<dbReference type="AlphaFoldDB" id="A0A975GI62"/>
<dbReference type="RefSeq" id="WP_207687560.1">
    <property type="nucleotide sequence ID" value="NZ_CP061799.1"/>
</dbReference>
<evidence type="ECO:0000313" key="2">
    <source>
        <dbReference type="Proteomes" id="UP000663720"/>
    </source>
</evidence>
<gene>
    <name evidence="1" type="ORF">dnl_38750</name>
</gene>
<dbReference type="KEGG" id="dli:dnl_38750"/>
<name>A0A975GI62_9BACT</name>
<organism evidence="1 2">
    <name type="scientific">Desulfonema limicola</name>
    <dbReference type="NCBI Taxonomy" id="45656"/>
    <lineage>
        <taxon>Bacteria</taxon>
        <taxon>Pseudomonadati</taxon>
        <taxon>Thermodesulfobacteriota</taxon>
        <taxon>Desulfobacteria</taxon>
        <taxon>Desulfobacterales</taxon>
        <taxon>Desulfococcaceae</taxon>
        <taxon>Desulfonema</taxon>
    </lineage>
</organism>
<reference evidence="1" key="1">
    <citation type="journal article" date="2021" name="Microb. Physiol.">
        <title>Proteogenomic Insights into the Physiology of Marine, Sulfate-Reducing, Filamentous Desulfonema limicola and Desulfonema magnum.</title>
        <authorList>
            <person name="Schnaars V."/>
            <person name="Wohlbrand L."/>
            <person name="Scheve S."/>
            <person name="Hinrichs C."/>
            <person name="Reinhardt R."/>
            <person name="Rabus R."/>
        </authorList>
    </citation>
    <scope>NUCLEOTIDE SEQUENCE</scope>
    <source>
        <strain evidence="1">5ac10</strain>
    </source>
</reference>
<evidence type="ECO:0000313" key="1">
    <source>
        <dbReference type="EMBL" id="QTA81538.1"/>
    </source>
</evidence>
<dbReference type="Proteomes" id="UP000663720">
    <property type="component" value="Chromosome"/>
</dbReference>
<dbReference type="EMBL" id="CP061799">
    <property type="protein sequence ID" value="QTA81538.1"/>
    <property type="molecule type" value="Genomic_DNA"/>
</dbReference>
<sequence>MLVSKQKSGIFESAAIGTAEAFYTLYRALPKKDRRKVAQYILEDTDVQIPNKTTLKSFGEDKTVMPVFNSVDELRKDLLS</sequence>